<evidence type="ECO:0000313" key="3">
    <source>
        <dbReference type="EMBL" id="GBN64004.1"/>
    </source>
</evidence>
<evidence type="ECO:0000313" key="1">
    <source>
        <dbReference type="EMBL" id="GBN39376.1"/>
    </source>
</evidence>
<dbReference type="EMBL" id="BGPR01012330">
    <property type="protein sequence ID" value="GBN55606.1"/>
    <property type="molecule type" value="Genomic_DNA"/>
</dbReference>
<evidence type="ECO:0000313" key="2">
    <source>
        <dbReference type="EMBL" id="GBN55606.1"/>
    </source>
</evidence>
<dbReference type="EMBL" id="BGPR01014932">
    <property type="protein sequence ID" value="GBN67311.1"/>
    <property type="molecule type" value="Genomic_DNA"/>
</dbReference>
<evidence type="ECO:0000313" key="5">
    <source>
        <dbReference type="Proteomes" id="UP000499080"/>
    </source>
</evidence>
<gene>
    <name evidence="4" type="ORF">AVEN_107028_1</name>
    <name evidence="2" type="ORF">AVEN_123252_1</name>
    <name evidence="3" type="ORF">AVEN_223865_1</name>
    <name evidence="1" type="ORF">AVEN_92126_1</name>
</gene>
<keyword evidence="5" id="KW-1185">Reference proteome</keyword>
<dbReference type="EMBL" id="BGPR01014162">
    <property type="protein sequence ID" value="GBN64004.1"/>
    <property type="molecule type" value="Genomic_DNA"/>
</dbReference>
<dbReference type="Proteomes" id="UP000499080">
    <property type="component" value="Unassembled WGS sequence"/>
</dbReference>
<dbReference type="AlphaFoldDB" id="A0A4Y2NNQ5"/>
<dbReference type="EMBL" id="BGPR01009336">
    <property type="protein sequence ID" value="GBN39376.1"/>
    <property type="molecule type" value="Genomic_DNA"/>
</dbReference>
<sequence length="119" mass="13164">MCPEKCVTPHRGSVAGRTDFLAAARSQLARKVEGGSSPIRPGPHRVQWTDLSYFCGEVRNRINLIGRTPSVSYLPLQSCRGIGNKLHYATECPLTESWHLKTPASHLIHAFLRQTAGNQ</sequence>
<evidence type="ECO:0000313" key="4">
    <source>
        <dbReference type="EMBL" id="GBN67311.1"/>
    </source>
</evidence>
<comment type="caution">
    <text evidence="1">The sequence shown here is derived from an EMBL/GenBank/DDBJ whole genome shotgun (WGS) entry which is preliminary data.</text>
</comment>
<proteinExistence type="predicted"/>
<accession>A0A4Y2NNQ5</accession>
<reference evidence="1 5" key="1">
    <citation type="journal article" date="2019" name="Sci. Rep.">
        <title>Orb-weaving spider Araneus ventricosus genome elucidates the spidroin gene catalogue.</title>
        <authorList>
            <person name="Kono N."/>
            <person name="Nakamura H."/>
            <person name="Ohtoshi R."/>
            <person name="Moran D.A.P."/>
            <person name="Shinohara A."/>
            <person name="Yoshida Y."/>
            <person name="Fujiwara M."/>
            <person name="Mori M."/>
            <person name="Tomita M."/>
            <person name="Arakawa K."/>
        </authorList>
    </citation>
    <scope>NUCLEOTIDE SEQUENCE [LARGE SCALE GENOMIC DNA]</scope>
</reference>
<organism evidence="1 5">
    <name type="scientific">Araneus ventricosus</name>
    <name type="common">Orbweaver spider</name>
    <name type="synonym">Epeira ventricosa</name>
    <dbReference type="NCBI Taxonomy" id="182803"/>
    <lineage>
        <taxon>Eukaryota</taxon>
        <taxon>Metazoa</taxon>
        <taxon>Ecdysozoa</taxon>
        <taxon>Arthropoda</taxon>
        <taxon>Chelicerata</taxon>
        <taxon>Arachnida</taxon>
        <taxon>Araneae</taxon>
        <taxon>Araneomorphae</taxon>
        <taxon>Entelegynae</taxon>
        <taxon>Araneoidea</taxon>
        <taxon>Araneidae</taxon>
        <taxon>Araneus</taxon>
    </lineage>
</organism>
<name>A0A4Y2NNQ5_ARAVE</name>
<protein>
    <submittedName>
        <fullName evidence="1">Uncharacterized protein</fullName>
    </submittedName>
</protein>